<gene>
    <name evidence="2" type="ORF">BAY60_25710</name>
</gene>
<dbReference type="Proteomes" id="UP000249915">
    <property type="component" value="Unassembled WGS sequence"/>
</dbReference>
<name>A0A2V4AKS3_9PSEU</name>
<reference evidence="2 3" key="1">
    <citation type="submission" date="2016-07" db="EMBL/GenBank/DDBJ databases">
        <title>Draft genome sequence of Prauserella muralis DSM 45305, isolated from a mould-covered wall in an indoor environment.</title>
        <authorList>
            <person name="Ruckert C."/>
            <person name="Albersmeier A."/>
            <person name="Jiang C.-L."/>
            <person name="Jiang Y."/>
            <person name="Kalinowski J."/>
            <person name="Schneider O."/>
            <person name="Winkler A."/>
            <person name="Zotchev S.B."/>
        </authorList>
    </citation>
    <scope>NUCLEOTIDE SEQUENCE [LARGE SCALE GENOMIC DNA]</scope>
    <source>
        <strain evidence="2 3">DSM 45305</strain>
    </source>
</reference>
<feature type="compositionally biased region" description="Low complexity" evidence="1">
    <location>
        <begin position="128"/>
        <end position="142"/>
    </location>
</feature>
<feature type="compositionally biased region" description="Acidic residues" evidence="1">
    <location>
        <begin position="83"/>
        <end position="99"/>
    </location>
</feature>
<evidence type="ECO:0000313" key="2">
    <source>
        <dbReference type="EMBL" id="PXY20898.1"/>
    </source>
</evidence>
<proteinExistence type="predicted"/>
<sequence length="211" mass="22000">MAQAITATYVQEDDDWTVKVAGLGKELQGKAPGIIAARDRADQLVEKLAGEGTSTTVVHLLNGSALEFTSAYMTARLARSEPEAEAGEPEQAAEAEEKAEDTAKADTPAEDKKRDDDKPEQPDDAASADEAATAKAGSGARAETPEPPAQRTDEGTSAKKKAKRTVPRKELSKSPEAAAPQQSTGEQAADSAKDTYAAAAAYGTRRSRAAG</sequence>
<dbReference type="EMBL" id="MASW01000006">
    <property type="protein sequence ID" value="PXY20898.1"/>
    <property type="molecule type" value="Genomic_DNA"/>
</dbReference>
<organism evidence="2 3">
    <name type="scientific">Prauserella muralis</name>
    <dbReference type="NCBI Taxonomy" id="588067"/>
    <lineage>
        <taxon>Bacteria</taxon>
        <taxon>Bacillati</taxon>
        <taxon>Actinomycetota</taxon>
        <taxon>Actinomycetes</taxon>
        <taxon>Pseudonocardiales</taxon>
        <taxon>Pseudonocardiaceae</taxon>
        <taxon>Prauserella</taxon>
    </lineage>
</organism>
<feature type="region of interest" description="Disordered" evidence="1">
    <location>
        <begin position="79"/>
        <end position="193"/>
    </location>
</feature>
<keyword evidence="3" id="KW-1185">Reference proteome</keyword>
<protein>
    <submittedName>
        <fullName evidence="2">Uncharacterized protein</fullName>
    </submittedName>
</protein>
<dbReference type="AlphaFoldDB" id="A0A2V4AKS3"/>
<feature type="compositionally biased region" description="Basic and acidic residues" evidence="1">
    <location>
        <begin position="100"/>
        <end position="121"/>
    </location>
</feature>
<evidence type="ECO:0000313" key="3">
    <source>
        <dbReference type="Proteomes" id="UP000249915"/>
    </source>
</evidence>
<dbReference type="RefSeq" id="WP_245992825.1">
    <property type="nucleotide sequence ID" value="NZ_MASW01000006.1"/>
</dbReference>
<evidence type="ECO:0000256" key="1">
    <source>
        <dbReference type="SAM" id="MobiDB-lite"/>
    </source>
</evidence>
<accession>A0A2V4AKS3</accession>
<comment type="caution">
    <text evidence="2">The sequence shown here is derived from an EMBL/GenBank/DDBJ whole genome shotgun (WGS) entry which is preliminary data.</text>
</comment>